<dbReference type="EMBL" id="VATY01000002">
    <property type="protein sequence ID" value="TMM56969.1"/>
    <property type="molecule type" value="Genomic_DNA"/>
</dbReference>
<evidence type="ECO:0000313" key="3">
    <source>
        <dbReference type="Proteomes" id="UP000310314"/>
    </source>
</evidence>
<evidence type="ECO:0000256" key="1">
    <source>
        <dbReference type="SAM" id="SignalP"/>
    </source>
</evidence>
<dbReference type="AlphaFoldDB" id="A0A5S3PQR7"/>
<dbReference type="Gene3D" id="3.30.110.170">
    <property type="entry name" value="Protein of unknown function (DUF541), domain 1"/>
    <property type="match status" value="1"/>
</dbReference>
<feature type="signal peptide" evidence="1">
    <location>
        <begin position="1"/>
        <end position="19"/>
    </location>
</feature>
<keyword evidence="3" id="KW-1185">Reference proteome</keyword>
<feature type="chain" id="PRO_5024391309" evidence="1">
    <location>
        <begin position="20"/>
        <end position="231"/>
    </location>
</feature>
<gene>
    <name evidence="2" type="ORF">FEE95_10775</name>
</gene>
<protein>
    <submittedName>
        <fullName evidence="2">DUF541 domain-containing protein</fullName>
    </submittedName>
</protein>
<comment type="caution">
    <text evidence="2">The sequence shown here is derived from an EMBL/GenBank/DDBJ whole genome shotgun (WGS) entry which is preliminary data.</text>
</comment>
<reference evidence="2 3" key="1">
    <citation type="submission" date="2019-05" db="EMBL/GenBank/DDBJ databases">
        <authorList>
            <person name="Zhang J.-Y."/>
            <person name="Feg X."/>
            <person name="Du Z.-J."/>
        </authorList>
    </citation>
    <scope>NUCLEOTIDE SEQUENCE [LARGE SCALE GENOMIC DNA]</scope>
    <source>
        <strain evidence="2 3">RZ26</strain>
    </source>
</reference>
<dbReference type="InterPro" id="IPR007497">
    <property type="entry name" value="SIMPL/DUF541"/>
</dbReference>
<dbReference type="Proteomes" id="UP000310314">
    <property type="component" value="Unassembled WGS sequence"/>
</dbReference>
<evidence type="ECO:0000313" key="2">
    <source>
        <dbReference type="EMBL" id="TMM56969.1"/>
    </source>
</evidence>
<sequence>MNKIIVLLICLGFSSTLFSQSQNFLEKPYLETSATYTTEVTPDNIYLTILITENDTKGKIPVEVLENKMIDKLNTLGIDTKKQLKLLDLTSDFKKSLLRKTDVLKNKEYSLLVHDAVTASKVIKALEQVNISNIRLTKTEYSKLEKLKIELKGKAVAKAKQQAAAMLAPLEQTVGKAIYISDAKTNNLRYLGSNAALNSLNVSNYSDFEVSEIGINKRKVKVEVTVFFEIL</sequence>
<organism evidence="2 3">
    <name type="scientific">Maribacter algarum</name>
    <name type="common">ex Zhang et al. 2020</name>
    <dbReference type="NCBI Taxonomy" id="2578118"/>
    <lineage>
        <taxon>Bacteria</taxon>
        <taxon>Pseudomonadati</taxon>
        <taxon>Bacteroidota</taxon>
        <taxon>Flavobacteriia</taxon>
        <taxon>Flavobacteriales</taxon>
        <taxon>Flavobacteriaceae</taxon>
        <taxon>Maribacter</taxon>
    </lineage>
</organism>
<proteinExistence type="predicted"/>
<dbReference type="Pfam" id="PF04402">
    <property type="entry name" value="SIMPL"/>
    <property type="match status" value="1"/>
</dbReference>
<keyword evidence="1" id="KW-0732">Signal</keyword>
<dbReference type="OrthoDB" id="1118849at2"/>
<accession>A0A5S3PQR7</accession>
<name>A0A5S3PQR7_9FLAO</name>